<gene>
    <name evidence="1" type="ORF">Sxan_65100</name>
</gene>
<reference evidence="1" key="1">
    <citation type="submission" date="2020-09" db="EMBL/GenBank/DDBJ databases">
        <title>Whole genome shotgun sequence of Streptomyces xanthophaeus NBRC 12829.</title>
        <authorList>
            <person name="Komaki H."/>
            <person name="Tamura T."/>
        </authorList>
    </citation>
    <scope>NUCLEOTIDE SEQUENCE</scope>
    <source>
        <strain evidence="1">NBRC 12829</strain>
    </source>
</reference>
<comment type="caution">
    <text evidence="1">The sequence shown here is derived from an EMBL/GenBank/DDBJ whole genome shotgun (WGS) entry which is preliminary data.</text>
</comment>
<protein>
    <submittedName>
        <fullName evidence="1">Uncharacterized protein</fullName>
    </submittedName>
</protein>
<dbReference type="AlphaFoldDB" id="A0A919H2I4"/>
<proteinExistence type="predicted"/>
<dbReference type="EMBL" id="BNEE01000006">
    <property type="protein sequence ID" value="GHI89146.1"/>
    <property type="molecule type" value="Genomic_DNA"/>
</dbReference>
<organism evidence="1 2">
    <name type="scientific">Streptomyces xanthophaeus</name>
    <dbReference type="NCBI Taxonomy" id="67385"/>
    <lineage>
        <taxon>Bacteria</taxon>
        <taxon>Bacillati</taxon>
        <taxon>Actinomycetota</taxon>
        <taxon>Actinomycetes</taxon>
        <taxon>Kitasatosporales</taxon>
        <taxon>Streptomycetaceae</taxon>
        <taxon>Streptomyces</taxon>
    </lineage>
</organism>
<keyword evidence="2" id="KW-1185">Reference proteome</keyword>
<dbReference type="RefSeq" id="WP_157853059.1">
    <property type="nucleotide sequence ID" value="NZ_BNEE01000006.1"/>
</dbReference>
<accession>A0A919H2I4</accession>
<evidence type="ECO:0000313" key="1">
    <source>
        <dbReference type="EMBL" id="GHI89146.1"/>
    </source>
</evidence>
<evidence type="ECO:0000313" key="2">
    <source>
        <dbReference type="Proteomes" id="UP000600026"/>
    </source>
</evidence>
<dbReference type="Proteomes" id="UP000600026">
    <property type="component" value="Unassembled WGS sequence"/>
</dbReference>
<name>A0A919H2I4_9ACTN</name>
<sequence length="50" mass="5134">MKLFVKFVPVLVGMFLAVALGTGADWAPSISGDKGSVSVVAGTLNEIGWP</sequence>